<protein>
    <submittedName>
        <fullName evidence="1">Uncharacterized protein</fullName>
    </submittedName>
</protein>
<feature type="non-terminal residue" evidence="1">
    <location>
        <position position="1"/>
    </location>
</feature>
<name>A0A381WUW9_9ZZZZ</name>
<dbReference type="AlphaFoldDB" id="A0A381WUW9"/>
<sequence>CPKSESAPHARRVSRLLKSPAFRPRLSSQLIFSRQIIYVRPGL</sequence>
<proteinExistence type="predicted"/>
<reference evidence="1" key="1">
    <citation type="submission" date="2018-05" db="EMBL/GenBank/DDBJ databases">
        <authorList>
            <person name="Lanie J.A."/>
            <person name="Ng W.-L."/>
            <person name="Kazmierczak K.M."/>
            <person name="Andrzejewski T.M."/>
            <person name="Davidsen T.M."/>
            <person name="Wayne K.J."/>
            <person name="Tettelin H."/>
            <person name="Glass J.I."/>
            <person name="Rusch D."/>
            <person name="Podicherti R."/>
            <person name="Tsui H.-C.T."/>
            <person name="Winkler M.E."/>
        </authorList>
    </citation>
    <scope>NUCLEOTIDE SEQUENCE</scope>
</reference>
<gene>
    <name evidence="1" type="ORF">METZ01_LOCUS108925</name>
</gene>
<organism evidence="1">
    <name type="scientific">marine metagenome</name>
    <dbReference type="NCBI Taxonomy" id="408172"/>
    <lineage>
        <taxon>unclassified sequences</taxon>
        <taxon>metagenomes</taxon>
        <taxon>ecological metagenomes</taxon>
    </lineage>
</organism>
<dbReference type="EMBL" id="UINC01012900">
    <property type="protein sequence ID" value="SVA56071.1"/>
    <property type="molecule type" value="Genomic_DNA"/>
</dbReference>
<feature type="non-terminal residue" evidence="1">
    <location>
        <position position="43"/>
    </location>
</feature>
<accession>A0A381WUW9</accession>
<evidence type="ECO:0000313" key="1">
    <source>
        <dbReference type="EMBL" id="SVA56071.1"/>
    </source>
</evidence>